<keyword evidence="1" id="KW-0812">Transmembrane</keyword>
<gene>
    <name evidence="2" type="ORF">A8C32_18705</name>
</gene>
<accession>A0A1E5T3U5</accession>
<proteinExistence type="predicted"/>
<evidence type="ECO:0000256" key="1">
    <source>
        <dbReference type="SAM" id="Phobius"/>
    </source>
</evidence>
<evidence type="ECO:0000313" key="3">
    <source>
        <dbReference type="Proteomes" id="UP000095713"/>
    </source>
</evidence>
<dbReference type="OrthoDB" id="1179764at2"/>
<keyword evidence="1" id="KW-1133">Transmembrane helix</keyword>
<protein>
    <submittedName>
        <fullName evidence="2">Uncharacterized protein</fullName>
    </submittedName>
</protein>
<feature type="transmembrane region" description="Helical" evidence="1">
    <location>
        <begin position="123"/>
        <end position="140"/>
    </location>
</feature>
<keyword evidence="1" id="KW-0472">Membrane</keyword>
<evidence type="ECO:0000313" key="2">
    <source>
        <dbReference type="EMBL" id="OEK06063.1"/>
    </source>
</evidence>
<keyword evidence="3" id="KW-1185">Reference proteome</keyword>
<reference evidence="2 3" key="1">
    <citation type="submission" date="2016-05" db="EMBL/GenBank/DDBJ databases">
        <title>Draft Genome Sequence of Algibacter sp. Strain SK-16 Isolated from the Surface Water of Aburatsubo Inlet.</title>
        <authorList>
            <person name="Wong S.-K."/>
            <person name="Yoshizawa S."/>
            <person name="Nakajima Y."/>
            <person name="Ogura Y."/>
            <person name="Tetsuya H."/>
            <person name="Hamasaki K."/>
        </authorList>
    </citation>
    <scope>NUCLEOTIDE SEQUENCE [LARGE SCALE GENOMIC DNA]</scope>
    <source>
        <strain evidence="2 3">SK-16</strain>
    </source>
</reference>
<comment type="caution">
    <text evidence="2">The sequence shown here is derived from an EMBL/GenBank/DDBJ whole genome shotgun (WGS) entry which is preliminary data.</text>
</comment>
<organism evidence="2 3">
    <name type="scientific">Flavivirga aquatica</name>
    <dbReference type="NCBI Taxonomy" id="1849968"/>
    <lineage>
        <taxon>Bacteria</taxon>
        <taxon>Pseudomonadati</taxon>
        <taxon>Bacteroidota</taxon>
        <taxon>Flavobacteriia</taxon>
        <taxon>Flavobacteriales</taxon>
        <taxon>Flavobacteriaceae</taxon>
        <taxon>Flavivirga</taxon>
    </lineage>
</organism>
<dbReference type="RefSeq" id="WP_069830953.1">
    <property type="nucleotide sequence ID" value="NZ_MDJD01000049.1"/>
</dbReference>
<feature type="transmembrane region" description="Helical" evidence="1">
    <location>
        <begin position="93"/>
        <end position="111"/>
    </location>
</feature>
<dbReference type="EMBL" id="MDJD01000049">
    <property type="protein sequence ID" value="OEK06063.1"/>
    <property type="molecule type" value="Genomic_DNA"/>
</dbReference>
<feature type="transmembrane region" description="Helical" evidence="1">
    <location>
        <begin position="64"/>
        <end position="81"/>
    </location>
</feature>
<name>A0A1E5T3U5_9FLAO</name>
<sequence>MTFKFITKIIGMALLLSFVAMLPFLHDILTDKETGLRDWVPILNIEKMLTNSSGKVQSFSSYRVFLYFLLLHLFATIGWMGWVNDAKKKSYRFFLLIPSCMTFYTTLVIVFDARATSYNNVNTKFFLIIVLNFLLIMFYLHRKFKNRKAQDDPSKKKYTFNKKDK</sequence>
<dbReference type="Proteomes" id="UP000095713">
    <property type="component" value="Unassembled WGS sequence"/>
</dbReference>
<dbReference type="AlphaFoldDB" id="A0A1E5T3U5"/>